<accession>A0A4C1TIA0</accession>
<evidence type="ECO:0000256" key="1">
    <source>
        <dbReference type="SAM" id="MobiDB-lite"/>
    </source>
</evidence>
<sequence>MRILVNHRQEYKDRPADTPPIYSCSCAVLAPMLRRPHARSVATGSPAPADSGASEPLDDRAGARRGCASF</sequence>
<organism evidence="2 3">
    <name type="scientific">Eumeta variegata</name>
    <name type="common">Bagworm moth</name>
    <name type="synonym">Eumeta japonica</name>
    <dbReference type="NCBI Taxonomy" id="151549"/>
    <lineage>
        <taxon>Eukaryota</taxon>
        <taxon>Metazoa</taxon>
        <taxon>Ecdysozoa</taxon>
        <taxon>Arthropoda</taxon>
        <taxon>Hexapoda</taxon>
        <taxon>Insecta</taxon>
        <taxon>Pterygota</taxon>
        <taxon>Neoptera</taxon>
        <taxon>Endopterygota</taxon>
        <taxon>Lepidoptera</taxon>
        <taxon>Glossata</taxon>
        <taxon>Ditrysia</taxon>
        <taxon>Tineoidea</taxon>
        <taxon>Psychidae</taxon>
        <taxon>Oiketicinae</taxon>
        <taxon>Eumeta</taxon>
    </lineage>
</organism>
<proteinExistence type="predicted"/>
<comment type="caution">
    <text evidence="2">The sequence shown here is derived from an EMBL/GenBank/DDBJ whole genome shotgun (WGS) entry which is preliminary data.</text>
</comment>
<protein>
    <submittedName>
        <fullName evidence="2">Uncharacterized protein</fullName>
    </submittedName>
</protein>
<reference evidence="2 3" key="1">
    <citation type="journal article" date="2019" name="Commun. Biol.">
        <title>The bagworm genome reveals a unique fibroin gene that provides high tensile strength.</title>
        <authorList>
            <person name="Kono N."/>
            <person name="Nakamura H."/>
            <person name="Ohtoshi R."/>
            <person name="Tomita M."/>
            <person name="Numata K."/>
            <person name="Arakawa K."/>
        </authorList>
    </citation>
    <scope>NUCLEOTIDE SEQUENCE [LARGE SCALE GENOMIC DNA]</scope>
</reference>
<name>A0A4C1TIA0_EUMVA</name>
<dbReference type="Proteomes" id="UP000299102">
    <property type="component" value="Unassembled WGS sequence"/>
</dbReference>
<keyword evidence="3" id="KW-1185">Reference proteome</keyword>
<dbReference type="AlphaFoldDB" id="A0A4C1TIA0"/>
<evidence type="ECO:0000313" key="2">
    <source>
        <dbReference type="EMBL" id="GBP13118.1"/>
    </source>
</evidence>
<feature type="region of interest" description="Disordered" evidence="1">
    <location>
        <begin position="37"/>
        <end position="70"/>
    </location>
</feature>
<dbReference type="EMBL" id="BGZK01000055">
    <property type="protein sequence ID" value="GBP13118.1"/>
    <property type="molecule type" value="Genomic_DNA"/>
</dbReference>
<evidence type="ECO:0000313" key="3">
    <source>
        <dbReference type="Proteomes" id="UP000299102"/>
    </source>
</evidence>
<gene>
    <name evidence="2" type="ORF">EVAR_93086_1</name>
</gene>